<protein>
    <submittedName>
        <fullName evidence="2">WXG100 family type VII secretion target</fullName>
    </submittedName>
</protein>
<organism evidence="2 3">
    <name type="scientific">Saccharopolyspora montiporae</name>
    <dbReference type="NCBI Taxonomy" id="2781240"/>
    <lineage>
        <taxon>Bacteria</taxon>
        <taxon>Bacillati</taxon>
        <taxon>Actinomycetota</taxon>
        <taxon>Actinomycetes</taxon>
        <taxon>Pseudonocardiales</taxon>
        <taxon>Pseudonocardiaceae</taxon>
        <taxon>Saccharopolyspora</taxon>
    </lineage>
</organism>
<dbReference type="EMBL" id="JADEYC010000001">
    <property type="protein sequence ID" value="MBE9372946.1"/>
    <property type="molecule type" value="Genomic_DNA"/>
</dbReference>
<feature type="region of interest" description="Disordered" evidence="1">
    <location>
        <begin position="87"/>
        <end position="115"/>
    </location>
</feature>
<proteinExistence type="predicted"/>
<evidence type="ECO:0000313" key="3">
    <source>
        <dbReference type="Proteomes" id="UP000598360"/>
    </source>
</evidence>
<dbReference type="Proteomes" id="UP000598360">
    <property type="component" value="Unassembled WGS sequence"/>
</dbReference>
<dbReference type="RefSeq" id="WP_193926396.1">
    <property type="nucleotide sequence ID" value="NZ_JADEYC010000001.1"/>
</dbReference>
<gene>
    <name evidence="2" type="ORF">IQ251_00645</name>
</gene>
<sequence>MGAEGQALMADGMQVDPEALRARSPKFAAAADKLDKAFQDLKSAREAEGNCWGNDDPGTAFHEEYAKALNESDATFTDLGEALNRTKEQLDQVSEQWESDDQSSAEGVENAGRAL</sequence>
<dbReference type="InterPro" id="IPR036689">
    <property type="entry name" value="ESAT-6-like_sf"/>
</dbReference>
<comment type="caution">
    <text evidence="2">The sequence shown here is derived from an EMBL/GenBank/DDBJ whole genome shotgun (WGS) entry which is preliminary data.</text>
</comment>
<keyword evidence="3" id="KW-1185">Reference proteome</keyword>
<evidence type="ECO:0000313" key="2">
    <source>
        <dbReference type="EMBL" id="MBE9372946.1"/>
    </source>
</evidence>
<dbReference type="SUPFAM" id="SSF140453">
    <property type="entry name" value="EsxAB dimer-like"/>
    <property type="match status" value="1"/>
</dbReference>
<evidence type="ECO:0000256" key="1">
    <source>
        <dbReference type="SAM" id="MobiDB-lite"/>
    </source>
</evidence>
<name>A0A929B643_9PSEU</name>
<accession>A0A929B643</accession>
<dbReference type="Pfam" id="PF06013">
    <property type="entry name" value="WXG100"/>
    <property type="match status" value="1"/>
</dbReference>
<dbReference type="Gene3D" id="1.10.287.1060">
    <property type="entry name" value="ESAT-6-like"/>
    <property type="match status" value="1"/>
</dbReference>
<dbReference type="InterPro" id="IPR010310">
    <property type="entry name" value="T7SS_ESAT-6-like"/>
</dbReference>
<dbReference type="AlphaFoldDB" id="A0A929B643"/>
<reference evidence="2" key="1">
    <citation type="submission" date="2020-10" db="EMBL/GenBank/DDBJ databases">
        <title>Diversity and distribution of actinomycetes associated with coral in the coast of Hainan.</title>
        <authorList>
            <person name="Li F."/>
        </authorList>
    </citation>
    <scope>NUCLEOTIDE SEQUENCE</scope>
    <source>
        <strain evidence="2">HNM0983</strain>
    </source>
</reference>